<comment type="caution">
    <text evidence="1">The sequence shown here is derived from an EMBL/GenBank/DDBJ whole genome shotgun (WGS) entry which is preliminary data.</text>
</comment>
<name>A0ACC6RXX0_9BURK</name>
<sequence length="91" mass="10317">MMHFMAGHVALAETRGKAMTDTVQIPAGFQPVTKEEFFEALYADKRDIMPSISESPYNTNWETKGRVRWGWSAPGWKNPRGEKIFALNRGA</sequence>
<organism evidence="1 2">
    <name type="scientific">Paraburkholderia unamae</name>
    <dbReference type="NCBI Taxonomy" id="219649"/>
    <lineage>
        <taxon>Bacteria</taxon>
        <taxon>Pseudomonadati</taxon>
        <taxon>Pseudomonadota</taxon>
        <taxon>Betaproteobacteria</taxon>
        <taxon>Burkholderiales</taxon>
        <taxon>Burkholderiaceae</taxon>
        <taxon>Paraburkholderia</taxon>
    </lineage>
</organism>
<reference evidence="1" key="1">
    <citation type="submission" date="2024-01" db="EMBL/GenBank/DDBJ databases">
        <title>The diversity of rhizobia nodulating Mimosa spp. in eleven states of Brazil covering several biomes is determined by host plant, location, and edaphic factors.</title>
        <authorList>
            <person name="Rouws L."/>
            <person name="Barauna A."/>
            <person name="Beukes C."/>
            <person name="De Faria S.M."/>
            <person name="Gross E."/>
            <person name="Dos Reis Junior F.B."/>
            <person name="Simon M."/>
            <person name="Maluk M."/>
            <person name="Odee D.W."/>
            <person name="Kenicer G."/>
            <person name="Young J.P.W."/>
            <person name="Reis V.M."/>
            <person name="Zilli J."/>
            <person name="James E.K."/>
        </authorList>
    </citation>
    <scope>NUCLEOTIDE SEQUENCE</scope>
    <source>
        <strain evidence="1">JPY452</strain>
    </source>
</reference>
<evidence type="ECO:0000313" key="2">
    <source>
        <dbReference type="Proteomes" id="UP001392318"/>
    </source>
</evidence>
<accession>A0ACC6RXX0</accession>
<dbReference type="EMBL" id="JAYMRU010000070">
    <property type="protein sequence ID" value="MEM5406287.1"/>
    <property type="molecule type" value="Genomic_DNA"/>
</dbReference>
<proteinExistence type="predicted"/>
<keyword evidence="2" id="KW-1185">Reference proteome</keyword>
<dbReference type="Proteomes" id="UP001392318">
    <property type="component" value="Unassembled WGS sequence"/>
</dbReference>
<protein>
    <submittedName>
        <fullName evidence="1">Uncharacterized protein</fullName>
    </submittedName>
</protein>
<evidence type="ECO:0000313" key="1">
    <source>
        <dbReference type="EMBL" id="MEM5406287.1"/>
    </source>
</evidence>
<gene>
    <name evidence="1" type="ORF">VSR83_40990</name>
</gene>